<dbReference type="EMBL" id="BOPF01000046">
    <property type="protein sequence ID" value="GIJ51315.1"/>
    <property type="molecule type" value="Genomic_DNA"/>
</dbReference>
<sequence>MRDSYANLLPVTSINPAARTATINGSTVDRYASGAMYQDALIIVHTGTITDGTHTITVEESDDNSAWATATSLVGTAPVIDNTGDNNKCFAVRYTGMKRYVRVRSAVAGATTGGVYGATVLLSDPRVMPAVQA</sequence>
<comment type="caution">
    <text evidence="1">The sequence shown here is derived from an EMBL/GenBank/DDBJ whole genome shotgun (WGS) entry which is preliminary data.</text>
</comment>
<dbReference type="RefSeq" id="WP_203904720.1">
    <property type="nucleotide sequence ID" value="NZ_BOPF01000046.1"/>
</dbReference>
<evidence type="ECO:0000313" key="2">
    <source>
        <dbReference type="Proteomes" id="UP000619260"/>
    </source>
</evidence>
<name>A0A8J3YWW4_9ACTN</name>
<organism evidence="1 2">
    <name type="scientific">Virgisporangium aliadipatigenens</name>
    <dbReference type="NCBI Taxonomy" id="741659"/>
    <lineage>
        <taxon>Bacteria</taxon>
        <taxon>Bacillati</taxon>
        <taxon>Actinomycetota</taxon>
        <taxon>Actinomycetes</taxon>
        <taxon>Micromonosporales</taxon>
        <taxon>Micromonosporaceae</taxon>
        <taxon>Virgisporangium</taxon>
    </lineage>
</organism>
<evidence type="ECO:0000313" key="1">
    <source>
        <dbReference type="EMBL" id="GIJ51315.1"/>
    </source>
</evidence>
<keyword evidence="2" id="KW-1185">Reference proteome</keyword>
<dbReference type="AlphaFoldDB" id="A0A8J3YWW4"/>
<dbReference type="Gene3D" id="2.60.120.1110">
    <property type="match status" value="1"/>
</dbReference>
<proteinExistence type="predicted"/>
<protein>
    <submittedName>
        <fullName evidence="1">Uncharacterized protein</fullName>
    </submittedName>
</protein>
<dbReference type="Proteomes" id="UP000619260">
    <property type="component" value="Unassembled WGS sequence"/>
</dbReference>
<accession>A0A8J3YWW4</accession>
<reference evidence="1" key="1">
    <citation type="submission" date="2021-01" db="EMBL/GenBank/DDBJ databases">
        <title>Whole genome shotgun sequence of Virgisporangium aliadipatigenens NBRC 105644.</title>
        <authorList>
            <person name="Komaki H."/>
            <person name="Tamura T."/>
        </authorList>
    </citation>
    <scope>NUCLEOTIDE SEQUENCE</scope>
    <source>
        <strain evidence="1">NBRC 105644</strain>
    </source>
</reference>
<gene>
    <name evidence="1" type="ORF">Val02_82010</name>
</gene>